<feature type="compositionally biased region" description="Basic and acidic residues" evidence="1">
    <location>
        <begin position="547"/>
        <end position="558"/>
    </location>
</feature>
<name>A0A0D2L9R2_HYPSF</name>
<feature type="compositionally biased region" description="Low complexity" evidence="1">
    <location>
        <begin position="506"/>
        <end position="534"/>
    </location>
</feature>
<feature type="region of interest" description="Disordered" evidence="1">
    <location>
        <begin position="453"/>
        <end position="567"/>
    </location>
</feature>
<feature type="compositionally biased region" description="Low complexity" evidence="1">
    <location>
        <begin position="455"/>
        <end position="485"/>
    </location>
</feature>
<evidence type="ECO:0000313" key="2">
    <source>
        <dbReference type="EMBL" id="KJA23982.1"/>
    </source>
</evidence>
<dbReference type="EMBL" id="KN817539">
    <property type="protein sequence ID" value="KJA23982.1"/>
    <property type="molecule type" value="Genomic_DNA"/>
</dbReference>
<feature type="compositionally biased region" description="Basic and acidic residues" evidence="1">
    <location>
        <begin position="165"/>
        <end position="175"/>
    </location>
</feature>
<gene>
    <name evidence="2" type="ORF">HYPSUDRAFT_53905</name>
</gene>
<keyword evidence="3" id="KW-1185">Reference proteome</keyword>
<accession>A0A0D2L9R2</accession>
<dbReference type="OrthoDB" id="3365472at2759"/>
<dbReference type="AlphaFoldDB" id="A0A0D2L9R2"/>
<evidence type="ECO:0000256" key="1">
    <source>
        <dbReference type="SAM" id="MobiDB-lite"/>
    </source>
</evidence>
<proteinExistence type="predicted"/>
<protein>
    <submittedName>
        <fullName evidence="2">Uncharacterized protein</fullName>
    </submittedName>
</protein>
<feature type="region of interest" description="Disordered" evidence="1">
    <location>
        <begin position="150"/>
        <end position="223"/>
    </location>
</feature>
<evidence type="ECO:0000313" key="3">
    <source>
        <dbReference type="Proteomes" id="UP000054270"/>
    </source>
</evidence>
<feature type="compositionally biased region" description="Pro residues" evidence="1">
    <location>
        <begin position="188"/>
        <end position="198"/>
    </location>
</feature>
<organism evidence="2 3">
    <name type="scientific">Hypholoma sublateritium (strain FD-334 SS-4)</name>
    <dbReference type="NCBI Taxonomy" id="945553"/>
    <lineage>
        <taxon>Eukaryota</taxon>
        <taxon>Fungi</taxon>
        <taxon>Dikarya</taxon>
        <taxon>Basidiomycota</taxon>
        <taxon>Agaricomycotina</taxon>
        <taxon>Agaricomycetes</taxon>
        <taxon>Agaricomycetidae</taxon>
        <taxon>Agaricales</taxon>
        <taxon>Agaricineae</taxon>
        <taxon>Strophariaceae</taxon>
        <taxon>Hypholoma</taxon>
    </lineage>
</organism>
<dbReference type="STRING" id="945553.A0A0D2L9R2"/>
<sequence length="630" mass="67939">MLGNATACAHWALIAGGGAERRGAVVPAHMARVLERGGSSDSGAVQGARSAETRMIGLSGARHAPDALRRRESKQGAATCLRLAVPSSDICSAAICWHGRADKWGGDGDWTRRGRDGWRLAEVVPERLRKNGRSRRGGLWGVIARGASVAEKGKEPAPGANEWRIWGRSEMDRAAPPKRITTTVPRTIQPPPPAPPSSPRRKGAPRRGGLVNGTGRLRPNGTVKPAAPVVVMKERVVIDQGPTALYCSDECQMIDLARSSRSAVIDPAREEPPQAPVTLAKTTFTVGDSDPQPAAPKAPLTSMEKFAAFYNFPEMPPVPVFEKQREVEPLPYNSGIIMAGRLITSLAPAPSKPQVGRYRTAPEPRKPVAGWTDGSHAWRSAVYSTAAPRSNKPFTGEAAIKAYGSFSTPARSGVRASCPTVIARLPSEAESASAAEALLSSFSDKFTRRTESRASLYHGSSSPAPSSVTSTHSLPLPSPPTHRSLVPSSVEGKLLVPDVKMRVHRGGSSTSLSSNWSGRMGTSSSSRRSAGVRSPLSLTSDSDEDTERCNSKQSQRRDVRPKRPVAENTRSWSYDNVQTYDIMPILPRKVKKTVKQMVDGVEQEVEIEVEEYPECKRLFLFPPSQRISVP</sequence>
<dbReference type="Proteomes" id="UP000054270">
    <property type="component" value="Unassembled WGS sequence"/>
</dbReference>
<reference evidence="3" key="1">
    <citation type="submission" date="2014-04" db="EMBL/GenBank/DDBJ databases">
        <title>Evolutionary Origins and Diversification of the Mycorrhizal Mutualists.</title>
        <authorList>
            <consortium name="DOE Joint Genome Institute"/>
            <consortium name="Mycorrhizal Genomics Consortium"/>
            <person name="Kohler A."/>
            <person name="Kuo A."/>
            <person name="Nagy L.G."/>
            <person name="Floudas D."/>
            <person name="Copeland A."/>
            <person name="Barry K.W."/>
            <person name="Cichocki N."/>
            <person name="Veneault-Fourrey C."/>
            <person name="LaButti K."/>
            <person name="Lindquist E.A."/>
            <person name="Lipzen A."/>
            <person name="Lundell T."/>
            <person name="Morin E."/>
            <person name="Murat C."/>
            <person name="Riley R."/>
            <person name="Ohm R."/>
            <person name="Sun H."/>
            <person name="Tunlid A."/>
            <person name="Henrissat B."/>
            <person name="Grigoriev I.V."/>
            <person name="Hibbett D.S."/>
            <person name="Martin F."/>
        </authorList>
    </citation>
    <scope>NUCLEOTIDE SEQUENCE [LARGE SCALE GENOMIC DNA]</scope>
    <source>
        <strain evidence="3">FD-334 SS-4</strain>
    </source>
</reference>
<dbReference type="OMA" id="ANEWRIW"/>